<organism evidence="3 4">
    <name type="scientific">Spirochaeta africana (strain ATCC 700263 / DSM 8902 / Z-7692)</name>
    <dbReference type="NCBI Taxonomy" id="889378"/>
    <lineage>
        <taxon>Bacteria</taxon>
        <taxon>Pseudomonadati</taxon>
        <taxon>Spirochaetota</taxon>
        <taxon>Spirochaetia</taxon>
        <taxon>Spirochaetales</taxon>
        <taxon>Spirochaetaceae</taxon>
        <taxon>Spirochaeta</taxon>
    </lineage>
</organism>
<dbReference type="SUPFAM" id="SSF82171">
    <property type="entry name" value="DPP6 N-terminal domain-like"/>
    <property type="match status" value="1"/>
</dbReference>
<dbReference type="HOGENOM" id="CLU_019935_0_0_12"/>
<keyword evidence="1" id="KW-1133">Transmembrane helix</keyword>
<keyword evidence="3" id="KW-0858">Xylan degradation</keyword>
<dbReference type="Gene3D" id="3.20.20.370">
    <property type="entry name" value="Glycoside hydrolase/deacetylase"/>
    <property type="match status" value="1"/>
</dbReference>
<evidence type="ECO:0000313" key="4">
    <source>
        <dbReference type="Proteomes" id="UP000007383"/>
    </source>
</evidence>
<sequence>MGIPNAVTRNRGSLRLSRHRLILQPWTLVTLWFAVMGAVVLPVSAETVFSSVRVSTGNELLFEAGLQAPGFGAYRTAFLADMEDRSLAQLTIFPERVSRIPGSQQLRVHNRFGLFHLDTDSGVVEPAAHYPAFTRGDAIRTGKLPPLSVSPDGQFLVFFRKSSPAYGDLVLYDVHSEQETVLAEYTPLRLDRVPVSWAPDGANLVYSAGGQLYYFSLQQHRRGRVSEAHMRQLGPGQIQSVQWGHSGSLYYIRGSLVYRIRPNELFARTLYQDIIRIGTMVGKLPFVFDGNFDRFTIAPDGSTMLFTKSERTVFLLYLQGDDYTSTGEVSSLPYLYLPRNARVADIAWSRDDLVTLITTSLRNGEPHHELFRLDLAGDTRSFQFERVPQEGVLGLALDSRHSRILLRTVDGIEIRRYRDWELLDAHAHPKVLHALWLDDTRIALAGPERYEVFDTAAGQARWAGFAAPRTIGFGATSGRPVVSAGGTVREWLTDEQRWIEPTSEELQPPQQVNQHFRVFLESQPEGTPYRNLVMLREDRGVATRRLFDLPPRRYEPFPEYDDEIDFRVFSHGSRIRRREVALVFNAADGVEGLATILQVLRDYGIRATFFVNGEFIERNPAAAREIAESGHEVGNMFHAHFDMTDTRFRMTPDFIQHGLARNEDDFFAASGRELSLIWHAPYYYVSSGILDAAEELGYAYIGRDVDALDWVPKRTQDGGSGLYRRSPELVERIIDQKQPGSIIAMQVGVPGEDQLDGGRDDYLFQYLDVLVNALIERGYSFVPVSTLRDRVQ</sequence>
<name>H9UMK1_SPIAZ</name>
<dbReference type="eggNOG" id="COG0726">
    <property type="taxonomic scope" value="Bacteria"/>
</dbReference>
<evidence type="ECO:0000313" key="3">
    <source>
        <dbReference type="EMBL" id="AFG38744.1"/>
    </source>
</evidence>
<accession>H9UMK1</accession>
<protein>
    <submittedName>
        <fullName evidence="3">Putative xylanase/chitin deacetylase</fullName>
    </submittedName>
</protein>
<dbReference type="STRING" id="889378.Spiaf_2719"/>
<keyword evidence="1" id="KW-0812">Transmembrane</keyword>
<dbReference type="RefSeq" id="WP_014456726.1">
    <property type="nucleotide sequence ID" value="NC_017098.1"/>
</dbReference>
<keyword evidence="3" id="KW-0326">Glycosidase</keyword>
<keyword evidence="1" id="KW-0472">Membrane</keyword>
<dbReference type="Gene3D" id="2.140.10.30">
    <property type="entry name" value="Dipeptidylpeptidase IV, N-terminal domain"/>
    <property type="match status" value="1"/>
</dbReference>
<dbReference type="InterPro" id="IPR011330">
    <property type="entry name" value="Glyco_hydro/deAcase_b/a-brl"/>
</dbReference>
<dbReference type="InterPro" id="IPR002509">
    <property type="entry name" value="NODB_dom"/>
</dbReference>
<evidence type="ECO:0000259" key="2">
    <source>
        <dbReference type="PROSITE" id="PS51677"/>
    </source>
</evidence>
<dbReference type="Proteomes" id="UP000007383">
    <property type="component" value="Chromosome"/>
</dbReference>
<reference evidence="4" key="1">
    <citation type="journal article" date="2013" name="Stand. Genomic Sci.">
        <title>Complete genome sequence of the halophilic bacterium Spirochaeta africana type strain (Z-7692(T)) from the alkaline Lake Magadi in the East African Rift.</title>
        <authorList>
            <person name="Liolos K."/>
            <person name="Abt B."/>
            <person name="Scheuner C."/>
            <person name="Teshima H."/>
            <person name="Held B."/>
            <person name="Lapidus A."/>
            <person name="Nolan M."/>
            <person name="Lucas S."/>
            <person name="Deshpande S."/>
            <person name="Cheng J.F."/>
            <person name="Tapia R."/>
            <person name="Goodwin L.A."/>
            <person name="Pitluck S."/>
            <person name="Pagani I."/>
            <person name="Ivanova N."/>
            <person name="Mavromatis K."/>
            <person name="Mikhailova N."/>
            <person name="Huntemann M."/>
            <person name="Pati A."/>
            <person name="Chen A."/>
            <person name="Palaniappan K."/>
            <person name="Land M."/>
            <person name="Rohde M."/>
            <person name="Tindall B.J."/>
            <person name="Detter J.C."/>
            <person name="Goker M."/>
            <person name="Bristow J."/>
            <person name="Eisen J.A."/>
            <person name="Markowitz V."/>
            <person name="Hugenholtz P."/>
            <person name="Woyke T."/>
            <person name="Klenk H.P."/>
            <person name="Kyrpides N.C."/>
        </authorList>
    </citation>
    <scope>NUCLEOTIDE SEQUENCE</scope>
    <source>
        <strain evidence="4">ATCC 700263 / DSM 8902 / Z-7692</strain>
    </source>
</reference>
<dbReference type="PATRIC" id="fig|889378.3.peg.2692"/>
<dbReference type="GO" id="GO:0045493">
    <property type="term" value="P:xylan catabolic process"/>
    <property type="evidence" value="ECO:0007669"/>
    <property type="project" value="UniProtKB-KW"/>
</dbReference>
<dbReference type="GO" id="GO:0016810">
    <property type="term" value="F:hydrolase activity, acting on carbon-nitrogen (but not peptide) bonds"/>
    <property type="evidence" value="ECO:0007669"/>
    <property type="project" value="InterPro"/>
</dbReference>
<dbReference type="GO" id="GO:0016798">
    <property type="term" value="F:hydrolase activity, acting on glycosyl bonds"/>
    <property type="evidence" value="ECO:0007669"/>
    <property type="project" value="UniProtKB-KW"/>
</dbReference>
<keyword evidence="3" id="KW-0378">Hydrolase</keyword>
<feature type="transmembrane region" description="Helical" evidence="1">
    <location>
        <begin position="21"/>
        <end position="43"/>
    </location>
</feature>
<dbReference type="PROSITE" id="PS51677">
    <property type="entry name" value="NODB"/>
    <property type="match status" value="1"/>
</dbReference>
<dbReference type="OrthoDB" id="9806342at2"/>
<gene>
    <name evidence="3" type="ordered locus">Spiaf_2719</name>
</gene>
<feature type="domain" description="NodB homology" evidence="2">
    <location>
        <begin position="578"/>
        <end position="782"/>
    </location>
</feature>
<evidence type="ECO:0000256" key="1">
    <source>
        <dbReference type="SAM" id="Phobius"/>
    </source>
</evidence>
<dbReference type="SUPFAM" id="SSF88713">
    <property type="entry name" value="Glycoside hydrolase/deacetylase"/>
    <property type="match status" value="1"/>
</dbReference>
<dbReference type="PANTHER" id="PTHR10587">
    <property type="entry name" value="GLYCOSYL TRANSFERASE-RELATED"/>
    <property type="match status" value="1"/>
</dbReference>
<dbReference type="CDD" id="cd10917">
    <property type="entry name" value="CE4_NodB_like_6s_7s"/>
    <property type="match status" value="1"/>
</dbReference>
<dbReference type="EMBL" id="CP003282">
    <property type="protein sequence ID" value="AFG38744.1"/>
    <property type="molecule type" value="Genomic_DNA"/>
</dbReference>
<proteinExistence type="predicted"/>
<dbReference type="KEGG" id="sfc:Spiaf_2719"/>
<keyword evidence="3" id="KW-0624">Polysaccharide degradation</keyword>
<keyword evidence="4" id="KW-1185">Reference proteome</keyword>
<keyword evidence="3" id="KW-0119">Carbohydrate metabolism</keyword>
<dbReference type="InterPro" id="IPR050248">
    <property type="entry name" value="Polysacc_deacetylase_ArnD"/>
</dbReference>
<dbReference type="Pfam" id="PF01522">
    <property type="entry name" value="Polysacc_deac_1"/>
    <property type="match status" value="1"/>
</dbReference>
<dbReference type="AlphaFoldDB" id="H9UMK1"/>